<reference evidence="6 7" key="1">
    <citation type="submission" date="2016-10" db="EMBL/GenBank/DDBJ databases">
        <authorList>
            <person name="de Groot N.N."/>
        </authorList>
    </citation>
    <scope>NUCLEOTIDE SEQUENCE [LARGE SCALE GENOMIC DNA]</scope>
    <source>
        <strain evidence="6 7">DSM 6793</strain>
    </source>
</reference>
<evidence type="ECO:0000313" key="7">
    <source>
        <dbReference type="Proteomes" id="UP000199514"/>
    </source>
</evidence>
<dbReference type="EMBL" id="FOLE01000002">
    <property type="protein sequence ID" value="SFC02758.1"/>
    <property type="molecule type" value="Genomic_DNA"/>
</dbReference>
<evidence type="ECO:0000313" key="6">
    <source>
        <dbReference type="EMBL" id="SFC02758.1"/>
    </source>
</evidence>
<dbReference type="InterPro" id="IPR000551">
    <property type="entry name" value="MerR-type_HTH_dom"/>
</dbReference>
<dbReference type="STRING" id="927664.SAMN05421780_102320"/>
<proteinExistence type="predicted"/>
<dbReference type="InterPro" id="IPR047057">
    <property type="entry name" value="MerR_fam"/>
</dbReference>
<protein>
    <submittedName>
        <fullName evidence="6">DNA-binding transcriptional regulator, MerR family</fullName>
    </submittedName>
</protein>
<dbReference type="GO" id="GO:0003700">
    <property type="term" value="F:DNA-binding transcription factor activity"/>
    <property type="evidence" value="ECO:0007669"/>
    <property type="project" value="InterPro"/>
</dbReference>
<keyword evidence="2" id="KW-0805">Transcription regulation</keyword>
<dbReference type="Gene3D" id="1.10.1240.10">
    <property type="entry name" value="Methionine synthase domain"/>
    <property type="match status" value="1"/>
</dbReference>
<dbReference type="InterPro" id="IPR009061">
    <property type="entry name" value="DNA-bd_dom_put_sf"/>
</dbReference>
<evidence type="ECO:0000259" key="5">
    <source>
        <dbReference type="PROSITE" id="PS50937"/>
    </source>
</evidence>
<dbReference type="Pfam" id="PF13411">
    <property type="entry name" value="MerR_1"/>
    <property type="match status" value="1"/>
</dbReference>
<sequence>MNYSIKDLEQLSGIKAHTLRIWEQRYEVLKPKRTDTNIRYYDDDDLKLVLNIALLNEHGYKISKIADMSWDDMRREVLNVTEKHQSNSEQIQALTISMIDLDEERFEKIMSTNFLHQGFENTMISIVFPFLQRIGVLWQTGAITPAHEHFISNLIRQKIIVAIDGLVAKYTASSPKFMLFLPEGELHEIGLLFTNYLIRVRGGRVVYLGQSLPFSDLCETYRIYRPSYLFSIITTTPAAEIQSYVDNLSKNFFESTIILSGFQVITQDLDLPENVLIAYNIADLPLLLSKLENRINVV</sequence>
<organism evidence="6 7">
    <name type="scientific">Flexibacter flexilis DSM 6793</name>
    <dbReference type="NCBI Taxonomy" id="927664"/>
    <lineage>
        <taxon>Bacteria</taxon>
        <taxon>Pseudomonadati</taxon>
        <taxon>Bacteroidota</taxon>
        <taxon>Cytophagia</taxon>
        <taxon>Cytophagales</taxon>
        <taxon>Flexibacteraceae</taxon>
        <taxon>Flexibacter</taxon>
    </lineage>
</organism>
<feature type="domain" description="HTH merR-type" evidence="5">
    <location>
        <begin position="2"/>
        <end position="71"/>
    </location>
</feature>
<dbReference type="CDD" id="cd01104">
    <property type="entry name" value="HTH_MlrA-CarA"/>
    <property type="match status" value="1"/>
</dbReference>
<dbReference type="SUPFAM" id="SSF52242">
    <property type="entry name" value="Cobalamin (vitamin B12)-binding domain"/>
    <property type="match status" value="1"/>
</dbReference>
<accession>A0A1I1FYS4</accession>
<dbReference type="GO" id="GO:0003677">
    <property type="term" value="F:DNA binding"/>
    <property type="evidence" value="ECO:0007669"/>
    <property type="project" value="UniProtKB-KW"/>
</dbReference>
<dbReference type="Gene3D" id="1.10.1660.10">
    <property type="match status" value="1"/>
</dbReference>
<keyword evidence="4" id="KW-0804">Transcription</keyword>
<dbReference type="OrthoDB" id="9800334at2"/>
<dbReference type="SUPFAM" id="SSF46955">
    <property type="entry name" value="Putative DNA-binding domain"/>
    <property type="match status" value="1"/>
</dbReference>
<evidence type="ECO:0000256" key="3">
    <source>
        <dbReference type="ARBA" id="ARBA00023125"/>
    </source>
</evidence>
<keyword evidence="1" id="KW-0678">Repressor</keyword>
<dbReference type="InterPro" id="IPR036594">
    <property type="entry name" value="Meth_synthase_dom"/>
</dbReference>
<keyword evidence="7" id="KW-1185">Reference proteome</keyword>
<dbReference type="AlphaFoldDB" id="A0A1I1FYS4"/>
<dbReference type="GO" id="GO:0031419">
    <property type="term" value="F:cobalamin binding"/>
    <property type="evidence" value="ECO:0007669"/>
    <property type="project" value="InterPro"/>
</dbReference>
<dbReference type="GO" id="GO:0046872">
    <property type="term" value="F:metal ion binding"/>
    <property type="evidence" value="ECO:0007669"/>
    <property type="project" value="InterPro"/>
</dbReference>
<evidence type="ECO:0000256" key="1">
    <source>
        <dbReference type="ARBA" id="ARBA00022491"/>
    </source>
</evidence>
<evidence type="ECO:0000256" key="4">
    <source>
        <dbReference type="ARBA" id="ARBA00023163"/>
    </source>
</evidence>
<dbReference type="PANTHER" id="PTHR30204:SF69">
    <property type="entry name" value="MERR-FAMILY TRANSCRIPTIONAL REGULATOR"/>
    <property type="match status" value="1"/>
</dbReference>
<dbReference type="InterPro" id="IPR003759">
    <property type="entry name" value="Cbl-bd_cap"/>
</dbReference>
<dbReference type="Pfam" id="PF02607">
    <property type="entry name" value="B12-binding_2"/>
    <property type="match status" value="1"/>
</dbReference>
<gene>
    <name evidence="6" type="ORF">SAMN05421780_102320</name>
</gene>
<dbReference type="SMART" id="SM00422">
    <property type="entry name" value="HTH_MERR"/>
    <property type="match status" value="1"/>
</dbReference>
<dbReference type="Proteomes" id="UP000199514">
    <property type="component" value="Unassembled WGS sequence"/>
</dbReference>
<dbReference type="Gene3D" id="3.40.50.280">
    <property type="entry name" value="Cobalamin-binding domain"/>
    <property type="match status" value="1"/>
</dbReference>
<name>A0A1I1FYS4_9BACT</name>
<evidence type="ECO:0000256" key="2">
    <source>
        <dbReference type="ARBA" id="ARBA00023015"/>
    </source>
</evidence>
<keyword evidence="3 6" id="KW-0238">DNA-binding</keyword>
<dbReference type="PANTHER" id="PTHR30204">
    <property type="entry name" value="REDOX-CYCLING DRUG-SENSING TRANSCRIPTIONAL ACTIVATOR SOXR"/>
    <property type="match status" value="1"/>
</dbReference>
<dbReference type="PROSITE" id="PS50937">
    <property type="entry name" value="HTH_MERR_2"/>
    <property type="match status" value="1"/>
</dbReference>
<dbReference type="InterPro" id="IPR036724">
    <property type="entry name" value="Cobalamin-bd_sf"/>
</dbReference>
<dbReference type="RefSeq" id="WP_091508820.1">
    <property type="nucleotide sequence ID" value="NZ_FOLE01000002.1"/>
</dbReference>